<dbReference type="PANTHER" id="PTHR24123:SF33">
    <property type="entry name" value="PROTEIN HOS4"/>
    <property type="match status" value="1"/>
</dbReference>
<dbReference type="PRINTS" id="PR01415">
    <property type="entry name" value="ANKYRIN"/>
</dbReference>
<feature type="domain" description="AN1-type" evidence="8">
    <location>
        <begin position="838"/>
        <end position="874"/>
    </location>
</feature>
<keyword evidence="5 6" id="KW-0040">ANK repeat</keyword>
<dbReference type="PANTHER" id="PTHR24123">
    <property type="entry name" value="ANKYRIN REPEAT-CONTAINING"/>
    <property type="match status" value="1"/>
</dbReference>
<proteinExistence type="predicted"/>
<evidence type="ECO:0000256" key="4">
    <source>
        <dbReference type="ARBA" id="ARBA00022833"/>
    </source>
</evidence>
<dbReference type="InterPro" id="IPR002110">
    <property type="entry name" value="Ankyrin_rpt"/>
</dbReference>
<reference evidence="11" key="1">
    <citation type="submission" date="2016-04" db="UniProtKB">
        <authorList>
            <consortium name="WormBaseParasite"/>
        </authorList>
    </citation>
    <scope>IDENTIFICATION</scope>
</reference>
<dbReference type="Gene3D" id="1.25.40.20">
    <property type="entry name" value="Ankyrin repeat-containing domain"/>
    <property type="match status" value="5"/>
</dbReference>
<keyword evidence="4" id="KW-0862">Zinc</keyword>
<dbReference type="SMART" id="SM00248">
    <property type="entry name" value="ANK"/>
    <property type="match status" value="12"/>
</dbReference>
<evidence type="ECO:0000256" key="6">
    <source>
        <dbReference type="PROSITE-ProRule" id="PRU00023"/>
    </source>
</evidence>
<feature type="repeat" description="ANK" evidence="6">
    <location>
        <begin position="414"/>
        <end position="450"/>
    </location>
</feature>
<evidence type="ECO:0000259" key="8">
    <source>
        <dbReference type="SMART" id="SM00154"/>
    </source>
</evidence>
<feature type="region of interest" description="Disordered" evidence="7">
    <location>
        <begin position="613"/>
        <end position="663"/>
    </location>
</feature>
<dbReference type="PROSITE" id="PS50297">
    <property type="entry name" value="ANK_REP_REGION"/>
    <property type="match status" value="4"/>
</dbReference>
<keyword evidence="10" id="KW-1185">Reference proteome</keyword>
<dbReference type="Gene3D" id="4.10.1110.10">
    <property type="entry name" value="AN1-like Zinc finger"/>
    <property type="match status" value="1"/>
</dbReference>
<gene>
    <name evidence="9" type="ORF">ACOC_LOCUS5978</name>
</gene>
<evidence type="ECO:0000256" key="3">
    <source>
        <dbReference type="ARBA" id="ARBA00022771"/>
    </source>
</evidence>
<evidence type="ECO:0000256" key="7">
    <source>
        <dbReference type="SAM" id="MobiDB-lite"/>
    </source>
</evidence>
<evidence type="ECO:0000313" key="9">
    <source>
        <dbReference type="EMBL" id="VDM57563.1"/>
    </source>
</evidence>
<evidence type="ECO:0000313" key="10">
    <source>
        <dbReference type="Proteomes" id="UP000267027"/>
    </source>
</evidence>
<dbReference type="WBParaSite" id="ACOC_0000597701-mRNA-1">
    <property type="protein sequence ID" value="ACOC_0000597701-mRNA-1"/>
    <property type="gene ID" value="ACOC_0000597701"/>
</dbReference>
<dbReference type="STRING" id="334426.A0A158PH41"/>
<keyword evidence="2" id="KW-0677">Repeat</keyword>
<dbReference type="OMA" id="ANGRNNC"/>
<dbReference type="Pfam" id="PF12796">
    <property type="entry name" value="Ank_2"/>
    <property type="match status" value="4"/>
</dbReference>
<dbReference type="SUPFAM" id="SSF118310">
    <property type="entry name" value="AN1-like Zinc finger"/>
    <property type="match status" value="1"/>
</dbReference>
<protein>
    <submittedName>
        <fullName evidence="11">AN1-type domain-containing protein</fullName>
    </submittedName>
</protein>
<keyword evidence="1" id="KW-0479">Metal-binding</keyword>
<dbReference type="GO" id="GO:0008270">
    <property type="term" value="F:zinc ion binding"/>
    <property type="evidence" value="ECO:0007669"/>
    <property type="project" value="UniProtKB-KW"/>
</dbReference>
<dbReference type="InterPro" id="IPR000058">
    <property type="entry name" value="Znf_AN1"/>
</dbReference>
<accession>A0A158PH41</accession>
<reference evidence="9 10" key="2">
    <citation type="submission" date="2018-11" db="EMBL/GenBank/DDBJ databases">
        <authorList>
            <consortium name="Pathogen Informatics"/>
        </authorList>
    </citation>
    <scope>NUCLEOTIDE SEQUENCE [LARGE SCALE GENOMIC DNA]</scope>
    <source>
        <strain evidence="9 10">Costa Rica</strain>
    </source>
</reference>
<feature type="repeat" description="ANK" evidence="6">
    <location>
        <begin position="8"/>
        <end position="40"/>
    </location>
</feature>
<name>A0A158PH41_ANGCS</name>
<dbReference type="AlphaFoldDB" id="A0A158PH41"/>
<sequence>MIDPRSLNDATPLHCAALAGHQLVVKHLIQRGADVNARMKGDLTPLHLAAFCSHRPVSQTLIEAGADTEAKDVALLLKSGAKVDKPDLRGRNVLHLAALSGSSSVVKLFVHMEDLVEIPTSGVHQGITPVHLAAMRNMVKPLVSLAKEIKKRVETATKKNGALDRPLFTCTDVKNRIPLHYAMKYGYIEPMTVLLSQSSAEVCLSWRDRDDFTPLHFAAANGRNNCLEWVLERFPGISVNRKDSRGRTCGMLSLTAKSGPCWPLILRSNLEQRDSMGRGYLHRAAYLRNRKVLLKVLEKCNPNTRDINGVTPLHVAAAIGEQDTVATLLEFGANPLVKDNRGFTPVDWAAAYNQDYRLRNLHIFAASTAPGKRIDDAELCGFAGLLFAAYFGNLSCVTYLLERYPQLTSVRDPLGRTALHLAAWRGDYDCVEYLIEFLLDCGADVSKKDKDNNTVLHHSCLSKNEEAGKVLTRHLAQFDSERKLCNAINGNGETVLHIALSNGLIEFLLGFIPFGSESMWIKDSRGRIPLMCGVEDQDIIDCMHLVLACMAESPTEISSLLPTDHRQSLLHLQGFMVFAGRSLPDEVEMYSVGVRAASTLKLVVVAKSGPLTGRERDEQLMPSDEVSDHEYRRRSHRGCSAAEDTSAKESSAGETEKELDMDDEKKLTRVAAASGTCGFRHARRNRTNSQGNAKDFLGAYEECAPLLSAEDSQTIGESTSFGTLTMTLDKFRNLRIQSPIGEEVLSEDPSELSSGMIVCDLTNEFRKQKVRRHRHAPAPSTCRQRARSKPRVTHRERSSSDDNENSQTEPVLFALPLRRGVSARSVRTVAFRGGAARCSVCAFRINSAFNCRCGKTLCSRHRAAQSHTCSKIRTKMQQVSD</sequence>
<feature type="repeat" description="ANK" evidence="6">
    <location>
        <begin position="308"/>
        <end position="340"/>
    </location>
</feature>
<dbReference type="Proteomes" id="UP000267027">
    <property type="component" value="Unassembled WGS sequence"/>
</dbReference>
<feature type="compositionally biased region" description="Basic and acidic residues" evidence="7">
    <location>
        <begin position="654"/>
        <end position="663"/>
    </location>
</feature>
<dbReference type="InterPro" id="IPR036770">
    <property type="entry name" value="Ankyrin_rpt-contain_sf"/>
</dbReference>
<dbReference type="PROSITE" id="PS50088">
    <property type="entry name" value="ANK_REPEAT"/>
    <property type="match status" value="4"/>
</dbReference>
<evidence type="ECO:0000313" key="11">
    <source>
        <dbReference type="WBParaSite" id="ACOC_0000597701-mRNA-1"/>
    </source>
</evidence>
<evidence type="ECO:0000256" key="1">
    <source>
        <dbReference type="ARBA" id="ARBA00022723"/>
    </source>
</evidence>
<dbReference type="SMART" id="SM00154">
    <property type="entry name" value="ZnF_AN1"/>
    <property type="match status" value="1"/>
</dbReference>
<keyword evidence="3" id="KW-0863">Zinc-finger</keyword>
<organism evidence="11">
    <name type="scientific">Angiostrongylus costaricensis</name>
    <name type="common">Nematode worm</name>
    <dbReference type="NCBI Taxonomy" id="334426"/>
    <lineage>
        <taxon>Eukaryota</taxon>
        <taxon>Metazoa</taxon>
        <taxon>Ecdysozoa</taxon>
        <taxon>Nematoda</taxon>
        <taxon>Chromadorea</taxon>
        <taxon>Rhabditida</taxon>
        <taxon>Rhabditina</taxon>
        <taxon>Rhabditomorpha</taxon>
        <taxon>Strongyloidea</taxon>
        <taxon>Metastrongylidae</taxon>
        <taxon>Angiostrongylus</taxon>
    </lineage>
</organism>
<dbReference type="InterPro" id="IPR035896">
    <property type="entry name" value="AN1-like_Znf"/>
</dbReference>
<evidence type="ECO:0000256" key="2">
    <source>
        <dbReference type="ARBA" id="ARBA00022737"/>
    </source>
</evidence>
<feature type="region of interest" description="Disordered" evidence="7">
    <location>
        <begin position="768"/>
        <end position="810"/>
    </location>
</feature>
<dbReference type="OrthoDB" id="756206at2759"/>
<evidence type="ECO:0000256" key="5">
    <source>
        <dbReference type="ARBA" id="ARBA00023043"/>
    </source>
</evidence>
<feature type="repeat" description="ANK" evidence="6">
    <location>
        <begin position="41"/>
        <end position="73"/>
    </location>
</feature>
<dbReference type="SUPFAM" id="SSF48403">
    <property type="entry name" value="Ankyrin repeat"/>
    <property type="match status" value="2"/>
</dbReference>
<dbReference type="InterPro" id="IPR051165">
    <property type="entry name" value="Multifunctional_ANK_Repeat"/>
</dbReference>
<dbReference type="EMBL" id="UYYA01003909">
    <property type="protein sequence ID" value="VDM57563.1"/>
    <property type="molecule type" value="Genomic_DNA"/>
</dbReference>